<accession>A0A4V6I625</accession>
<organism evidence="4 5">
    <name type="scientific">Helicobacter bilis</name>
    <dbReference type="NCBI Taxonomy" id="37372"/>
    <lineage>
        <taxon>Bacteria</taxon>
        <taxon>Pseudomonadati</taxon>
        <taxon>Campylobacterota</taxon>
        <taxon>Epsilonproteobacteria</taxon>
        <taxon>Campylobacterales</taxon>
        <taxon>Helicobacteraceae</taxon>
        <taxon>Helicobacter</taxon>
    </lineage>
</organism>
<dbReference type="Proteomes" id="UP000029857">
    <property type="component" value="Unassembled WGS sequence"/>
</dbReference>
<gene>
    <name evidence="4" type="primary">ssb</name>
    <name evidence="4" type="ORF">LS79_005855</name>
</gene>
<dbReference type="EMBL" id="JRPJ02000017">
    <property type="protein sequence ID" value="TLE10429.1"/>
    <property type="molecule type" value="Genomic_DNA"/>
</dbReference>
<dbReference type="RefSeq" id="WP_052099987.1">
    <property type="nucleotide sequence ID" value="NZ_FZMS01000028.1"/>
</dbReference>
<dbReference type="AlphaFoldDB" id="A0A4V6I625"/>
<comment type="caution">
    <text evidence="2">Lacks conserved residue(s) required for the propagation of feature annotation.</text>
</comment>
<keyword evidence="1 2" id="KW-0238">DNA-binding</keyword>
<evidence type="ECO:0000256" key="2">
    <source>
        <dbReference type="HAMAP-Rule" id="MF_00984"/>
    </source>
</evidence>
<protein>
    <recommendedName>
        <fullName evidence="2 3">Single-stranded DNA-binding protein</fullName>
        <shortName evidence="2">SSB</shortName>
    </recommendedName>
</protein>
<dbReference type="GO" id="GO:0003697">
    <property type="term" value="F:single-stranded DNA binding"/>
    <property type="evidence" value="ECO:0007669"/>
    <property type="project" value="UniProtKB-UniRule"/>
</dbReference>
<evidence type="ECO:0000313" key="5">
    <source>
        <dbReference type="Proteomes" id="UP000029857"/>
    </source>
</evidence>
<dbReference type="PROSITE" id="PS50935">
    <property type="entry name" value="SSB"/>
    <property type="match status" value="1"/>
</dbReference>
<proteinExistence type="inferred from homology"/>
<sequence>MNKVILIGNLTKEVEIRQLTSGSIVGNMSLAVNRHFVRTDGTKDSEVCYIDLAVYGKSAELCKQWLVKGSKVCVEGRLVYQQWQTQSGEKRSKHVVSVEKVEFLGSPNANNGNAEENNTKVVNPQVETQIDFGFSDEIPF</sequence>
<dbReference type="GO" id="GO:0006260">
    <property type="term" value="P:DNA replication"/>
    <property type="evidence" value="ECO:0007669"/>
    <property type="project" value="InterPro"/>
</dbReference>
<dbReference type="GO" id="GO:0009295">
    <property type="term" value="C:nucleoid"/>
    <property type="evidence" value="ECO:0007669"/>
    <property type="project" value="TreeGrafter"/>
</dbReference>
<dbReference type="HAMAP" id="MF_00984">
    <property type="entry name" value="SSB"/>
    <property type="match status" value="1"/>
</dbReference>
<evidence type="ECO:0000256" key="3">
    <source>
        <dbReference type="PIRNR" id="PIRNR002070"/>
    </source>
</evidence>
<name>A0A4V6I625_9HELI</name>
<dbReference type="InterPro" id="IPR000424">
    <property type="entry name" value="Primosome_PriB/ssb"/>
</dbReference>
<dbReference type="Pfam" id="PF00436">
    <property type="entry name" value="SSB"/>
    <property type="match status" value="1"/>
</dbReference>
<dbReference type="NCBIfam" id="TIGR00621">
    <property type="entry name" value="ssb"/>
    <property type="match status" value="1"/>
</dbReference>
<dbReference type="PIRSF" id="PIRSF002070">
    <property type="entry name" value="SSB"/>
    <property type="match status" value="1"/>
</dbReference>
<comment type="subunit">
    <text evidence="2">Homotetramer.</text>
</comment>
<evidence type="ECO:0000256" key="1">
    <source>
        <dbReference type="ARBA" id="ARBA00023125"/>
    </source>
</evidence>
<dbReference type="PANTHER" id="PTHR10302">
    <property type="entry name" value="SINGLE-STRANDED DNA-BINDING PROTEIN"/>
    <property type="match status" value="1"/>
</dbReference>
<dbReference type="Gene3D" id="2.40.50.140">
    <property type="entry name" value="Nucleic acid-binding proteins"/>
    <property type="match status" value="1"/>
</dbReference>
<comment type="caution">
    <text evidence="4">The sequence shown here is derived from an EMBL/GenBank/DDBJ whole genome shotgun (WGS) entry which is preliminary data.</text>
</comment>
<dbReference type="SUPFAM" id="SSF50249">
    <property type="entry name" value="Nucleic acid-binding proteins"/>
    <property type="match status" value="1"/>
</dbReference>
<dbReference type="PANTHER" id="PTHR10302:SF27">
    <property type="entry name" value="SINGLE-STRANDED DNA-BINDING PROTEIN"/>
    <property type="match status" value="1"/>
</dbReference>
<dbReference type="CDD" id="cd04496">
    <property type="entry name" value="SSB_OBF"/>
    <property type="match status" value="1"/>
</dbReference>
<evidence type="ECO:0000313" key="4">
    <source>
        <dbReference type="EMBL" id="TLE10429.1"/>
    </source>
</evidence>
<dbReference type="InterPro" id="IPR011344">
    <property type="entry name" value="ssDNA-bd"/>
</dbReference>
<dbReference type="InterPro" id="IPR012340">
    <property type="entry name" value="NA-bd_OB-fold"/>
</dbReference>
<reference evidence="4 5" key="1">
    <citation type="journal article" date="2014" name="Genome Announc.">
        <title>Draft genome sequences of eight enterohepatic helicobacter species isolated from both laboratory and wild rodents.</title>
        <authorList>
            <person name="Sheh A."/>
            <person name="Shen Z."/>
            <person name="Fox J.G."/>
        </authorList>
    </citation>
    <scope>NUCLEOTIDE SEQUENCE [LARGE SCALE GENOMIC DNA]</scope>
    <source>
        <strain evidence="4 5">ATCC 49320</strain>
    </source>
</reference>